<dbReference type="Pfam" id="PF06974">
    <property type="entry name" value="WS_DGAT_C"/>
    <property type="match status" value="1"/>
</dbReference>
<keyword evidence="3" id="KW-1185">Reference proteome</keyword>
<sequence>MTKLSAFLVTLYLPLWLFVPPLILAWLPFYVYRCLVKLMALLARPDLIKMVTPGDAIFSYNRIHTCPVSTVVGHLELEGEVDPDHIQETLRTQILTARDENGALLYPEMEWTITYFWGFSFWAKAATVENPVRTIKEAMTHEDLVNFKAKLTHQPFKVNGPLWELLLVRKKNNSDEPPTTVALLRFQHTLIDGVGSFHLLKKMVQPQAEQCTKDITILSKKPGSISPIRYLRMPYDFMETCRESSRSGCLAKEGKNWIPLSDNFLPSEAASRYTFHISEPIAFSRIRQLGAQHGVTASAVMHSAILGAVRTSLCPKGTSFITVETPLLPPWKRDRPMGNNITHGRYLAPIGELDVVKRLIRTHEGLRTMKESTYSVTTALISNAIGTLPRPVLNQIPISSNESYRTIYVGNVPGPREQTNFCGYVVKEMSLIYGFCVAFPVLGVGLLTYGDDLRIGVFGNKNLLPRPGQAEEIACGFMQELDDLQFVE</sequence>
<evidence type="ECO:0000313" key="2">
    <source>
        <dbReference type="EMBL" id="OXA61957.1"/>
    </source>
</evidence>
<evidence type="ECO:0000259" key="1">
    <source>
        <dbReference type="Pfam" id="PF06974"/>
    </source>
</evidence>
<proteinExistence type="predicted"/>
<gene>
    <name evidence="2" type="ORF">Fcan01_00088</name>
</gene>
<dbReference type="EMBL" id="LNIX01000001">
    <property type="protein sequence ID" value="OXA61957.1"/>
    <property type="molecule type" value="Genomic_DNA"/>
</dbReference>
<dbReference type="Proteomes" id="UP000198287">
    <property type="component" value="Unassembled WGS sequence"/>
</dbReference>
<feature type="domain" description="O-acyltransferase WSD1 C-terminal" evidence="1">
    <location>
        <begin position="338"/>
        <end position="469"/>
    </location>
</feature>
<dbReference type="OrthoDB" id="619536at2759"/>
<dbReference type="InterPro" id="IPR009721">
    <property type="entry name" value="O-acyltransferase_WSD1_C"/>
</dbReference>
<reference evidence="2 3" key="1">
    <citation type="submission" date="2015-12" db="EMBL/GenBank/DDBJ databases">
        <title>The genome of Folsomia candida.</title>
        <authorList>
            <person name="Faddeeva A."/>
            <person name="Derks M.F."/>
            <person name="Anvar Y."/>
            <person name="Smit S."/>
            <person name="Van Straalen N."/>
            <person name="Roelofs D."/>
        </authorList>
    </citation>
    <scope>NUCLEOTIDE SEQUENCE [LARGE SCALE GENOMIC DNA]</scope>
    <source>
        <strain evidence="2 3">VU population</strain>
        <tissue evidence="2">Whole body</tissue>
    </source>
</reference>
<evidence type="ECO:0000313" key="3">
    <source>
        <dbReference type="Proteomes" id="UP000198287"/>
    </source>
</evidence>
<protein>
    <recommendedName>
        <fullName evidence="1">O-acyltransferase WSD1 C-terminal domain-containing protein</fullName>
    </recommendedName>
</protein>
<name>A0A226EXR8_FOLCA</name>
<organism evidence="2 3">
    <name type="scientific">Folsomia candida</name>
    <name type="common">Springtail</name>
    <dbReference type="NCBI Taxonomy" id="158441"/>
    <lineage>
        <taxon>Eukaryota</taxon>
        <taxon>Metazoa</taxon>
        <taxon>Ecdysozoa</taxon>
        <taxon>Arthropoda</taxon>
        <taxon>Hexapoda</taxon>
        <taxon>Collembola</taxon>
        <taxon>Entomobryomorpha</taxon>
        <taxon>Isotomoidea</taxon>
        <taxon>Isotomidae</taxon>
        <taxon>Proisotominae</taxon>
        <taxon>Folsomia</taxon>
    </lineage>
</organism>
<comment type="caution">
    <text evidence="2">The sequence shown here is derived from an EMBL/GenBank/DDBJ whole genome shotgun (WGS) entry which is preliminary data.</text>
</comment>
<dbReference type="AlphaFoldDB" id="A0A226EXR8"/>
<accession>A0A226EXR8</accession>